<evidence type="ECO:0000256" key="8">
    <source>
        <dbReference type="SAM" id="MobiDB-lite"/>
    </source>
</evidence>
<dbReference type="InterPro" id="IPR019804">
    <property type="entry name" value="Ras_G-nucl-exch_fac_CS"/>
</dbReference>
<keyword evidence="14" id="KW-1185">Reference proteome</keyword>
<keyword evidence="7" id="KW-0175">Coiled coil</keyword>
<dbReference type="InterPro" id="IPR001895">
    <property type="entry name" value="RASGEF_cat_dom"/>
</dbReference>
<dbReference type="Gene3D" id="1.10.510.10">
    <property type="entry name" value="Transferase(Phosphotransferase) domain 1"/>
    <property type="match status" value="1"/>
</dbReference>
<dbReference type="InterPro" id="IPR011009">
    <property type="entry name" value="Kinase-like_dom_sf"/>
</dbReference>
<dbReference type="FunFam" id="3.30.200.20:FF:000220">
    <property type="entry name" value="mitogen-activated protein kinase kinase kinase 20 isoform X1"/>
    <property type="match status" value="1"/>
</dbReference>
<dbReference type="Gene3D" id="1.20.870.10">
    <property type="entry name" value="Son of sevenless (SoS) protein Chain: S domain 1"/>
    <property type="match status" value="1"/>
</dbReference>
<dbReference type="Pfam" id="PF10497">
    <property type="entry name" value="zf-4CXXC_R1"/>
    <property type="match status" value="1"/>
</dbReference>
<keyword evidence="13" id="KW-0808">Transferase</keyword>
<dbReference type="FunFam" id="1.10.840.10:FF:000002">
    <property type="entry name" value="Rap guanine nucleotide exchange factor 4"/>
    <property type="match status" value="1"/>
</dbReference>
<feature type="domain" description="Ras-associating" evidence="12">
    <location>
        <begin position="65"/>
        <end position="144"/>
    </location>
</feature>
<dbReference type="Gene3D" id="1.10.840.10">
    <property type="entry name" value="Ras guanine-nucleotide exchange factors catalytic domain"/>
    <property type="match status" value="1"/>
</dbReference>
<feature type="domain" description="Protein kinase" evidence="10">
    <location>
        <begin position="429"/>
        <end position="690"/>
    </location>
</feature>
<evidence type="ECO:0000313" key="14">
    <source>
        <dbReference type="Proteomes" id="UP001279410"/>
    </source>
</evidence>
<evidence type="ECO:0000259" key="12">
    <source>
        <dbReference type="PROSITE" id="PS50200"/>
    </source>
</evidence>
<comment type="subcellular location">
    <subcellularLocation>
        <location evidence="1">Nucleus</location>
    </subcellularLocation>
</comment>
<evidence type="ECO:0000259" key="10">
    <source>
        <dbReference type="PROSITE" id="PS50011"/>
    </source>
</evidence>
<dbReference type="Gene3D" id="1.10.150.50">
    <property type="entry name" value="Transcription Factor, Ets-1"/>
    <property type="match status" value="1"/>
</dbReference>
<dbReference type="SUPFAM" id="SSF48366">
    <property type="entry name" value="Ras GEF"/>
    <property type="match status" value="1"/>
</dbReference>
<dbReference type="PANTHER" id="PTHR23113">
    <property type="entry name" value="GUANINE NUCLEOTIDE EXCHANGE FACTOR"/>
    <property type="match status" value="1"/>
</dbReference>
<dbReference type="PROSITE" id="PS50011">
    <property type="entry name" value="PROTEIN_KINASE_DOM"/>
    <property type="match status" value="1"/>
</dbReference>
<dbReference type="InterPro" id="IPR001660">
    <property type="entry name" value="SAM"/>
</dbReference>
<dbReference type="InterPro" id="IPR008937">
    <property type="entry name" value="Ras-like_GEF"/>
</dbReference>
<dbReference type="InterPro" id="IPR036964">
    <property type="entry name" value="RASGEF_cat_dom_sf"/>
</dbReference>
<dbReference type="SMART" id="SM00147">
    <property type="entry name" value="RasGEF"/>
    <property type="match status" value="1"/>
</dbReference>
<dbReference type="GO" id="GO:0007265">
    <property type="term" value="P:Ras protein signal transduction"/>
    <property type="evidence" value="ECO:0007669"/>
    <property type="project" value="TreeGrafter"/>
</dbReference>
<dbReference type="CDD" id="cd09529">
    <property type="entry name" value="SAM_MLTK"/>
    <property type="match status" value="1"/>
</dbReference>
<reference evidence="13" key="1">
    <citation type="submission" date="2022-08" db="EMBL/GenBank/DDBJ databases">
        <title>Genome sequencing of akame (Lates japonicus).</title>
        <authorList>
            <person name="Hashiguchi Y."/>
            <person name="Takahashi H."/>
        </authorList>
    </citation>
    <scope>NUCLEOTIDE SEQUENCE</scope>
    <source>
        <strain evidence="13">Kochi</strain>
    </source>
</reference>
<comment type="caution">
    <text evidence="13">The sequence shown here is derived from an EMBL/GenBank/DDBJ whole genome shotgun (WGS) entry which is preliminary data.</text>
</comment>
<dbReference type="InterPro" id="IPR008271">
    <property type="entry name" value="Ser/Thr_kinase_AS"/>
</dbReference>
<feature type="region of interest" description="Disordered" evidence="8">
    <location>
        <begin position="1048"/>
        <end position="1125"/>
    </location>
</feature>
<dbReference type="InterPro" id="IPR013761">
    <property type="entry name" value="SAM/pointed_sf"/>
</dbReference>
<dbReference type="SMART" id="SM00454">
    <property type="entry name" value="SAM"/>
    <property type="match status" value="1"/>
</dbReference>
<accession>A0AAD3N8Z0</accession>
<dbReference type="Gene3D" id="3.10.20.90">
    <property type="entry name" value="Phosphatidylinositol 3-kinase Catalytic Subunit, Chain A, domain 1"/>
    <property type="match status" value="1"/>
</dbReference>
<evidence type="ECO:0000259" key="9">
    <source>
        <dbReference type="PROSITE" id="PS50009"/>
    </source>
</evidence>
<dbReference type="SUPFAM" id="SSF56112">
    <property type="entry name" value="Protein kinase-like (PK-like)"/>
    <property type="match status" value="1"/>
</dbReference>
<dbReference type="PANTHER" id="PTHR23113:SF175">
    <property type="entry name" value="RAP GUANINE NUCLEOTIDE EXCHANGE FACTOR 4"/>
    <property type="match status" value="1"/>
</dbReference>
<dbReference type="Gene3D" id="3.30.200.20">
    <property type="entry name" value="Phosphorylase Kinase, domain 1"/>
    <property type="match status" value="1"/>
</dbReference>
<dbReference type="EMBL" id="BRZM01000113">
    <property type="protein sequence ID" value="GLD67522.1"/>
    <property type="molecule type" value="Genomic_DNA"/>
</dbReference>
<dbReference type="SUPFAM" id="SSF54236">
    <property type="entry name" value="Ubiquitin-like"/>
    <property type="match status" value="1"/>
</dbReference>
<dbReference type="GO" id="GO:0005886">
    <property type="term" value="C:plasma membrane"/>
    <property type="evidence" value="ECO:0007669"/>
    <property type="project" value="TreeGrafter"/>
</dbReference>
<dbReference type="InterPro" id="IPR018866">
    <property type="entry name" value="Znf-4CXXC_R1"/>
</dbReference>
<evidence type="ECO:0000313" key="13">
    <source>
        <dbReference type="EMBL" id="GLD67522.1"/>
    </source>
</evidence>
<feature type="domain" description="SAM" evidence="11">
    <location>
        <begin position="752"/>
        <end position="823"/>
    </location>
</feature>
<feature type="domain" description="Ras-GEF" evidence="9">
    <location>
        <begin position="169"/>
        <end position="394"/>
    </location>
</feature>
<dbReference type="GO" id="GO:0005524">
    <property type="term" value="F:ATP binding"/>
    <property type="evidence" value="ECO:0007669"/>
    <property type="project" value="InterPro"/>
</dbReference>
<gene>
    <name evidence="13" type="ORF">AKAME5_001886400</name>
</gene>
<dbReference type="InterPro" id="IPR000719">
    <property type="entry name" value="Prot_kinase_dom"/>
</dbReference>
<proteinExistence type="predicted"/>
<dbReference type="GO" id="GO:0005634">
    <property type="term" value="C:nucleus"/>
    <property type="evidence" value="ECO:0007669"/>
    <property type="project" value="UniProtKB-SubCell"/>
</dbReference>
<feature type="compositionally biased region" description="Acidic residues" evidence="8">
    <location>
        <begin position="1187"/>
        <end position="1196"/>
    </location>
</feature>
<dbReference type="CDD" id="cd00155">
    <property type="entry name" value="RasGEF"/>
    <property type="match status" value="1"/>
</dbReference>
<dbReference type="Pfam" id="PF00536">
    <property type="entry name" value="SAM_1"/>
    <property type="match status" value="1"/>
</dbReference>
<dbReference type="InterPro" id="IPR023578">
    <property type="entry name" value="Ras_GEF_dom_sf"/>
</dbReference>
<evidence type="ECO:0000256" key="4">
    <source>
        <dbReference type="ARBA" id="ARBA00023163"/>
    </source>
</evidence>
<protein>
    <submittedName>
        <fullName evidence="13">Mitogen-activated protein kinase kinase kinase MLT isoform X1</fullName>
    </submittedName>
</protein>
<dbReference type="SUPFAM" id="SSF47769">
    <property type="entry name" value="SAM/Pointed domain"/>
    <property type="match status" value="1"/>
</dbReference>
<name>A0AAD3N8Z0_LATJO</name>
<dbReference type="GO" id="GO:0004672">
    <property type="term" value="F:protein kinase activity"/>
    <property type="evidence" value="ECO:0007669"/>
    <property type="project" value="InterPro"/>
</dbReference>
<feature type="region of interest" description="Disordered" evidence="8">
    <location>
        <begin position="1224"/>
        <end position="1286"/>
    </location>
</feature>
<dbReference type="InterPro" id="IPR000159">
    <property type="entry name" value="RA_dom"/>
</dbReference>
<keyword evidence="2 6" id="KW-0344">Guanine-nucleotide releasing factor</keyword>
<feature type="compositionally biased region" description="Low complexity" evidence="8">
    <location>
        <begin position="1082"/>
        <end position="1094"/>
    </location>
</feature>
<keyword evidence="3" id="KW-0805">Transcription regulation</keyword>
<dbReference type="Pfam" id="PF00617">
    <property type="entry name" value="RasGEF"/>
    <property type="match status" value="1"/>
</dbReference>
<evidence type="ECO:0000256" key="5">
    <source>
        <dbReference type="ARBA" id="ARBA00023242"/>
    </source>
</evidence>
<evidence type="ECO:0000256" key="7">
    <source>
        <dbReference type="SAM" id="Coils"/>
    </source>
</evidence>
<dbReference type="PROSITE" id="PS00108">
    <property type="entry name" value="PROTEIN_KINASE_ST"/>
    <property type="match status" value="1"/>
</dbReference>
<dbReference type="PROSITE" id="PS50009">
    <property type="entry name" value="RASGEF_CAT"/>
    <property type="match status" value="1"/>
</dbReference>
<dbReference type="InterPro" id="IPR029071">
    <property type="entry name" value="Ubiquitin-like_domsf"/>
</dbReference>
<feature type="region of interest" description="Disordered" evidence="8">
    <location>
        <begin position="1140"/>
        <end position="1203"/>
    </location>
</feature>
<keyword evidence="13" id="KW-0418">Kinase</keyword>
<dbReference type="PROSITE" id="PS50105">
    <property type="entry name" value="SAM_DOMAIN"/>
    <property type="match status" value="1"/>
</dbReference>
<dbReference type="SMART" id="SM00220">
    <property type="entry name" value="S_TKc"/>
    <property type="match status" value="1"/>
</dbReference>
<evidence type="ECO:0000259" key="11">
    <source>
        <dbReference type="PROSITE" id="PS50105"/>
    </source>
</evidence>
<dbReference type="Pfam" id="PF07714">
    <property type="entry name" value="PK_Tyr_Ser-Thr"/>
    <property type="match status" value="1"/>
</dbReference>
<keyword evidence="5" id="KW-0539">Nucleus</keyword>
<organism evidence="13 14">
    <name type="scientific">Lates japonicus</name>
    <name type="common">Japanese lates</name>
    <dbReference type="NCBI Taxonomy" id="270547"/>
    <lineage>
        <taxon>Eukaryota</taxon>
        <taxon>Metazoa</taxon>
        <taxon>Chordata</taxon>
        <taxon>Craniata</taxon>
        <taxon>Vertebrata</taxon>
        <taxon>Euteleostomi</taxon>
        <taxon>Actinopterygii</taxon>
        <taxon>Neopterygii</taxon>
        <taxon>Teleostei</taxon>
        <taxon>Neoteleostei</taxon>
        <taxon>Acanthomorphata</taxon>
        <taxon>Carangaria</taxon>
        <taxon>Carangaria incertae sedis</taxon>
        <taxon>Centropomidae</taxon>
        <taxon>Lates</taxon>
    </lineage>
</organism>
<dbReference type="InterPro" id="IPR001245">
    <property type="entry name" value="Ser-Thr/Tyr_kinase_cat_dom"/>
</dbReference>
<feature type="non-terminal residue" evidence="13">
    <location>
        <position position="1449"/>
    </location>
</feature>
<dbReference type="PRINTS" id="PR00109">
    <property type="entry name" value="TYRKINASE"/>
</dbReference>
<dbReference type="PROSITE" id="PS50200">
    <property type="entry name" value="RA"/>
    <property type="match status" value="1"/>
</dbReference>
<feature type="coiled-coil region" evidence="7">
    <location>
        <begin position="693"/>
        <end position="741"/>
    </location>
</feature>
<keyword evidence="4" id="KW-0804">Transcription</keyword>
<dbReference type="Proteomes" id="UP001279410">
    <property type="component" value="Unassembled WGS sequence"/>
</dbReference>
<evidence type="ECO:0000256" key="6">
    <source>
        <dbReference type="PROSITE-ProRule" id="PRU00168"/>
    </source>
</evidence>
<evidence type="ECO:0000256" key="3">
    <source>
        <dbReference type="ARBA" id="ARBA00023015"/>
    </source>
</evidence>
<evidence type="ECO:0000256" key="2">
    <source>
        <dbReference type="ARBA" id="ARBA00022658"/>
    </source>
</evidence>
<dbReference type="FunFam" id="1.10.510.10:FF:000243">
    <property type="entry name" value="mitogen-activated protein kinase kinase kinase 20 isoform X2"/>
    <property type="match status" value="1"/>
</dbReference>
<sequence length="1449" mass="165826">EFLVAVSNDAKAIPALRDQLTELERIVKRNTEDARASQKKHKVLLRQFSTGDEKLQKHQPIKSSDEILFKVYCCDHTYTTIRVPVSTSVREVIGAVADKLGSAEDLLLVSLSSAGEKVIFKPNDVSVFSTLSTNGRLFVCRRDQLDSLTPLFEQEGPSTGSLASFELMSSKDVAYHMTAYDWELFHCVHELELIYHTFGRQNVKKTTVNLDLFLRRFNEIQFWVITEMCLCSQLSKRVQLLKKFIKIAAHCKEYRNLNAFFAVVMGLSNPAVSRLSQTWEKLPSKFKKFYSEFENLMDPSRNHRAYRLTVSKLEPPIIPFMPLLIKDMTFTHEGNKTFIDNLVNFEKMRMIANTVKIVRYCRSQPFSPDSPLASKNHPEVRTYVRQLNPGVSPAPTTSNFTLNVGAELECHYEMSSPSASFVQIKFDDILFYENCGGGSFGSVYRARWISQDKEVAVKKLLKIENEAEILSVLSHRNIIQFYGAIVEAPNYGIVTEYASGGSLYDYLSSDESEDMDMRQIMTWAADIARGIHYLHSEAPVKVIHRDLKSRNVVLAADKVLKICDFGASKFLTHTTHMSLVGTFPWMAPEVIQSLPVSETCDTFSYGVVLWEMLTREIPFKGLEGLQVAWLVVEKNERLTIPSGCPACFAELMRSCWAIEPKERPMFKQILSTLESMSKDSQLPQQCNSFLHNKAEWRCEIEATLERLKKLERDLSTKEQELKERERRLKMWERKLIEQSNSPLLPTFDIYAWTEENVYFWMQQIFGAGESTCDMQWYADLFKENHITGKRLLLLTENDMRDMGVKSKGHVMHLKGEIEKLANDYLAFVHFPPLFKDELEKEVEKSKTVNLELVFGYHWKPGTGKSDCKWKMYMELDGDDVAITYIKDVIFNANRPDVEVLRMTKPPFVMDKWIIGVQQNQKVDYIVNYETDVKSPKSTKHSFPMTWSVSGGQDEIKTVELIIERAPVNIDWNSRDKCSSDIDPTWMCNVRLRQMTQKSPQRTAAHTAFTSSDARTLPQFLSAHESQEFSYAAAVRRSPNRIPTLKRKMPLTRSQKLAGHPPPSTRMSLRSFRSVPLVPMETSSSSSDDSCDSFGSDGGFANTRSNLRQTRRMAEKPKVFEATSEDDTCSGFENMINRQMKSMKVGSEPPRRGRRSSVLKVAMTFPTKKQGVKRPASEPLPQPKAQDSEEEEEEEENFMDKRALNIKENKEMLKKLMAELNKVPGLFPTRMATSGPSTPRRAPRQSGGTPRSTRRNPERLSRPHTRSRTLVDGPPSPTPEEEEPEDKFSLVRKSRYFEEYDEPLRRRSFIKAIPHVVRPVEDITEAELQGICQNAREKVYDRVTGSTCHQCRQKTTDTKTNCRNPECAGVRGQFCGPCLRNRYGEEVREALLNPEWQCPPCRGICNCSFCRAREGRCATGVLVYLAKYHGYDNVHAYLNSLKKELEESGK</sequence>
<dbReference type="GO" id="GO:0005085">
    <property type="term" value="F:guanyl-nucleotide exchange factor activity"/>
    <property type="evidence" value="ECO:0007669"/>
    <property type="project" value="UniProtKB-KW"/>
</dbReference>
<evidence type="ECO:0000256" key="1">
    <source>
        <dbReference type="ARBA" id="ARBA00004123"/>
    </source>
</evidence>
<dbReference type="PROSITE" id="PS00720">
    <property type="entry name" value="RASGEF"/>
    <property type="match status" value="1"/>
</dbReference>